<proteinExistence type="predicted"/>
<evidence type="ECO:0000259" key="2">
    <source>
        <dbReference type="Pfam" id="PF05239"/>
    </source>
</evidence>
<dbReference type="InterPro" id="IPR027275">
    <property type="entry name" value="PRC-brl_dom"/>
</dbReference>
<dbReference type="PANTHER" id="PTHR36505:SF1">
    <property type="entry name" value="BLR1072 PROTEIN"/>
    <property type="match status" value="1"/>
</dbReference>
<dbReference type="InterPro" id="IPR011033">
    <property type="entry name" value="PRC_barrel-like_sf"/>
</dbReference>
<evidence type="ECO:0000313" key="4">
    <source>
        <dbReference type="Proteomes" id="UP001642464"/>
    </source>
</evidence>
<gene>
    <name evidence="3" type="ORF">SCF082_LOCUS34331</name>
</gene>
<feature type="domain" description="PRC-barrel" evidence="2">
    <location>
        <begin position="51"/>
        <end position="130"/>
    </location>
</feature>
<comment type="caution">
    <text evidence="3">The sequence shown here is derived from an EMBL/GenBank/DDBJ whole genome shotgun (WGS) entry which is preliminary data.</text>
</comment>
<keyword evidence="4" id="KW-1185">Reference proteome</keyword>
<sequence>MKRLLISTAVLALLSTPALTETQQDDAATSAGAQIQSKSDISFSLEPASNSIFGSDFIGARLYTVEGEVPETYLQDAEADWNDIGEISNIVMSRDGNVQDILVDVGGFLGIGEKTVAVKMDELKVISDGDDVSQFFVVFRSNREQLEQAPEYVYPSEREEADMREARDERRADASYMPTSAPQIDRDGYTHVPQDDLTVADLQGAPVYDANDDNIGEIGELLMADPTKLGDVVIDVGGFLGIGEKHVRLPLDKLNIQRADDGDSLRAYVNSTREQLEEMPAYDG</sequence>
<feature type="signal peptide" evidence="1">
    <location>
        <begin position="1"/>
        <end position="20"/>
    </location>
</feature>
<feature type="chain" id="PRO_5046532897" evidence="1">
    <location>
        <begin position="21"/>
        <end position="284"/>
    </location>
</feature>
<dbReference type="Gene3D" id="2.30.30.240">
    <property type="entry name" value="PRC-barrel domain"/>
    <property type="match status" value="2"/>
</dbReference>
<dbReference type="EMBL" id="CAXAMM010031374">
    <property type="protein sequence ID" value="CAK9068004.1"/>
    <property type="molecule type" value="Genomic_DNA"/>
</dbReference>
<evidence type="ECO:0000256" key="1">
    <source>
        <dbReference type="SAM" id="SignalP"/>
    </source>
</evidence>
<protein>
    <submittedName>
        <fullName evidence="3">PRC protein</fullName>
    </submittedName>
</protein>
<organism evidence="3 4">
    <name type="scientific">Durusdinium trenchii</name>
    <dbReference type="NCBI Taxonomy" id="1381693"/>
    <lineage>
        <taxon>Eukaryota</taxon>
        <taxon>Sar</taxon>
        <taxon>Alveolata</taxon>
        <taxon>Dinophyceae</taxon>
        <taxon>Suessiales</taxon>
        <taxon>Symbiodiniaceae</taxon>
        <taxon>Durusdinium</taxon>
    </lineage>
</organism>
<name>A0ABP0NZP0_9DINO</name>
<keyword evidence="1" id="KW-0732">Signal</keyword>
<feature type="domain" description="PRC-barrel" evidence="2">
    <location>
        <begin position="197"/>
        <end position="257"/>
    </location>
</feature>
<dbReference type="SUPFAM" id="SSF50346">
    <property type="entry name" value="PRC-barrel domain"/>
    <property type="match status" value="2"/>
</dbReference>
<dbReference type="Proteomes" id="UP001642464">
    <property type="component" value="Unassembled WGS sequence"/>
</dbReference>
<dbReference type="Pfam" id="PF05239">
    <property type="entry name" value="PRC"/>
    <property type="match status" value="2"/>
</dbReference>
<accession>A0ABP0NZP0</accession>
<dbReference type="PANTHER" id="PTHR36505">
    <property type="entry name" value="BLR1072 PROTEIN"/>
    <property type="match status" value="1"/>
</dbReference>
<reference evidence="3 4" key="1">
    <citation type="submission" date="2024-02" db="EMBL/GenBank/DDBJ databases">
        <authorList>
            <person name="Chen Y."/>
            <person name="Shah S."/>
            <person name="Dougan E. K."/>
            <person name="Thang M."/>
            <person name="Chan C."/>
        </authorList>
    </citation>
    <scope>NUCLEOTIDE SEQUENCE [LARGE SCALE GENOMIC DNA]</scope>
</reference>
<evidence type="ECO:0000313" key="3">
    <source>
        <dbReference type="EMBL" id="CAK9068004.1"/>
    </source>
</evidence>